<feature type="region of interest" description="Disordered" evidence="7">
    <location>
        <begin position="477"/>
        <end position="531"/>
    </location>
</feature>
<dbReference type="GO" id="GO:0005829">
    <property type="term" value="C:cytosol"/>
    <property type="evidence" value="ECO:0007669"/>
    <property type="project" value="TreeGrafter"/>
</dbReference>
<gene>
    <name evidence="8" type="ORF">QTG54_014655</name>
</gene>
<evidence type="ECO:0000256" key="7">
    <source>
        <dbReference type="SAM" id="MobiDB-lite"/>
    </source>
</evidence>
<dbReference type="SMART" id="SM00320">
    <property type="entry name" value="WD40"/>
    <property type="match status" value="2"/>
</dbReference>
<organism evidence="8 9">
    <name type="scientific">Skeletonema marinoi</name>
    <dbReference type="NCBI Taxonomy" id="267567"/>
    <lineage>
        <taxon>Eukaryota</taxon>
        <taxon>Sar</taxon>
        <taxon>Stramenopiles</taxon>
        <taxon>Ochrophyta</taxon>
        <taxon>Bacillariophyta</taxon>
        <taxon>Coscinodiscophyceae</taxon>
        <taxon>Thalassiosirophycidae</taxon>
        <taxon>Thalassiosirales</taxon>
        <taxon>Skeletonemataceae</taxon>
        <taxon>Skeletonema</taxon>
        <taxon>Skeletonema marinoi-dohrnii complex</taxon>
    </lineage>
</organism>
<evidence type="ECO:0000256" key="2">
    <source>
        <dbReference type="ARBA" id="ARBA00022574"/>
    </source>
</evidence>
<dbReference type="GO" id="GO:0006400">
    <property type="term" value="P:tRNA modification"/>
    <property type="evidence" value="ECO:0007669"/>
    <property type="project" value="TreeGrafter"/>
</dbReference>
<evidence type="ECO:0000313" key="8">
    <source>
        <dbReference type="EMBL" id="KAK1734782.1"/>
    </source>
</evidence>
<protein>
    <submittedName>
        <fullName evidence="8">tRNA (Guanine-N(7)-)-methyltransferase non-catalytic subunit</fullName>
    </submittedName>
</protein>
<keyword evidence="2 6" id="KW-0853">WD repeat</keyword>
<dbReference type="PROSITE" id="PS50082">
    <property type="entry name" value="WD_REPEATS_2"/>
    <property type="match status" value="1"/>
</dbReference>
<dbReference type="GO" id="GO:0005634">
    <property type="term" value="C:nucleus"/>
    <property type="evidence" value="ECO:0007669"/>
    <property type="project" value="UniProtKB-SubCell"/>
</dbReference>
<dbReference type="SUPFAM" id="SSF50978">
    <property type="entry name" value="WD40 repeat-like"/>
    <property type="match status" value="1"/>
</dbReference>
<evidence type="ECO:0000313" key="9">
    <source>
        <dbReference type="Proteomes" id="UP001224775"/>
    </source>
</evidence>
<keyword evidence="3" id="KW-0819">tRNA processing</keyword>
<accession>A0AAD8XWI2</accession>
<dbReference type="Gene3D" id="2.130.10.10">
    <property type="entry name" value="YVTN repeat-like/Quinoprotein amine dehydrogenase"/>
    <property type="match status" value="1"/>
</dbReference>
<dbReference type="InterPro" id="IPR001680">
    <property type="entry name" value="WD40_rpt"/>
</dbReference>
<dbReference type="Proteomes" id="UP001224775">
    <property type="component" value="Unassembled WGS sequence"/>
</dbReference>
<dbReference type="AlphaFoldDB" id="A0AAD8XWI2"/>
<dbReference type="GO" id="GO:0043527">
    <property type="term" value="C:tRNA methyltransferase complex"/>
    <property type="evidence" value="ECO:0007669"/>
    <property type="project" value="TreeGrafter"/>
</dbReference>
<evidence type="ECO:0000256" key="1">
    <source>
        <dbReference type="ARBA" id="ARBA00004123"/>
    </source>
</evidence>
<sequence length="531" mass="58357">MSKQLLHSHNSDVIVAALNHRAFAVVSSSSSDQTSQNTTVYELMAPSSKSSSTDAPKSDGNDKSGDKPNDDNEIQAVCCTRVGSCLWFAVSRGVKTLSLYSIPAESNIEGGSEETAKLLYPSAIYNLPKRARSLAFTSVDDLQVIVAGDLSGDAIAFPVPTDAPSSTCDENEAVKAMSTPKRLLLGHTASMLTGLSVVSNDQQQQFILTADRDEKVRISYFPETHIIHGYLLGHSSFISCMDAISNERSLCLTASGDGTSRLWDYQTCKEVGMLPVVIKKSAQEDDGEMEEFDDEGKPTPEEKDEMEENDIEGEEEEDFDEDFDDDDEEESFDHHTVAVPLSVALHPDAKFAAVARDEILSIDIHPIPPVAEKSSLSTSFQLSNFVSLHKKQTLECKSQPLAVRFTSDSSVLVLAREPEYLLHFSTNDGASFNDISQSSCLTKALCKVAQSQNITMPATTLERNDYGECTLQKKEDRKELTAQQNTEKGGLHWNDPGRKVTAKKAQARKRHRKKEQQKAEGEKETNEEASN</sequence>
<feature type="repeat" description="WD" evidence="6">
    <location>
        <begin position="231"/>
        <end position="273"/>
    </location>
</feature>
<dbReference type="InterPro" id="IPR036322">
    <property type="entry name" value="WD40_repeat_dom_sf"/>
</dbReference>
<evidence type="ECO:0000256" key="4">
    <source>
        <dbReference type="ARBA" id="ARBA00022737"/>
    </source>
</evidence>
<feature type="compositionally biased region" description="Basic and acidic residues" evidence="7">
    <location>
        <begin position="516"/>
        <end position="531"/>
    </location>
</feature>
<name>A0AAD8XWI2_9STRA</name>
<feature type="compositionally biased region" description="Basic and acidic residues" evidence="7">
    <location>
        <begin position="56"/>
        <end position="70"/>
    </location>
</feature>
<dbReference type="PANTHER" id="PTHR16288">
    <property type="entry name" value="WD40 REPEAT PROTEIN 4"/>
    <property type="match status" value="1"/>
</dbReference>
<dbReference type="PANTHER" id="PTHR16288:SF0">
    <property type="entry name" value="TRNA (GUANINE-N(7)-)-METHYLTRANSFERASE NON-CATALYTIC SUBUNIT WDR4"/>
    <property type="match status" value="1"/>
</dbReference>
<feature type="region of interest" description="Disordered" evidence="7">
    <location>
        <begin position="282"/>
        <end position="333"/>
    </location>
</feature>
<keyword evidence="5" id="KW-0539">Nucleus</keyword>
<keyword evidence="9" id="KW-1185">Reference proteome</keyword>
<dbReference type="GO" id="GO:0036265">
    <property type="term" value="P:RNA (guanine-N7)-methylation"/>
    <property type="evidence" value="ECO:0007669"/>
    <property type="project" value="InterPro"/>
</dbReference>
<comment type="caution">
    <text evidence="8">The sequence shown here is derived from an EMBL/GenBank/DDBJ whole genome shotgun (WGS) entry which is preliminary data.</text>
</comment>
<feature type="region of interest" description="Disordered" evidence="7">
    <location>
        <begin position="43"/>
        <end position="71"/>
    </location>
</feature>
<feature type="compositionally biased region" description="Acidic residues" evidence="7">
    <location>
        <begin position="302"/>
        <end position="331"/>
    </location>
</feature>
<proteinExistence type="predicted"/>
<keyword evidence="4" id="KW-0677">Repeat</keyword>
<comment type="subcellular location">
    <subcellularLocation>
        <location evidence="1">Nucleus</location>
    </subcellularLocation>
</comment>
<dbReference type="EMBL" id="JATAAI010000037">
    <property type="protein sequence ID" value="KAK1734782.1"/>
    <property type="molecule type" value="Genomic_DNA"/>
</dbReference>
<feature type="compositionally biased region" description="Low complexity" evidence="7">
    <location>
        <begin position="43"/>
        <end position="55"/>
    </location>
</feature>
<evidence type="ECO:0000256" key="5">
    <source>
        <dbReference type="ARBA" id="ARBA00023242"/>
    </source>
</evidence>
<dbReference type="InterPro" id="IPR028884">
    <property type="entry name" value="Trm82"/>
</dbReference>
<evidence type="ECO:0000256" key="3">
    <source>
        <dbReference type="ARBA" id="ARBA00022694"/>
    </source>
</evidence>
<dbReference type="Pfam" id="PF00400">
    <property type="entry name" value="WD40"/>
    <property type="match status" value="1"/>
</dbReference>
<evidence type="ECO:0000256" key="6">
    <source>
        <dbReference type="PROSITE-ProRule" id="PRU00221"/>
    </source>
</evidence>
<dbReference type="InterPro" id="IPR015943">
    <property type="entry name" value="WD40/YVTN_repeat-like_dom_sf"/>
</dbReference>
<reference evidence="8" key="1">
    <citation type="submission" date="2023-06" db="EMBL/GenBank/DDBJ databases">
        <title>Survivors Of The Sea: Transcriptome response of Skeletonema marinoi to long-term dormancy.</title>
        <authorList>
            <person name="Pinder M.I.M."/>
            <person name="Kourtchenko O."/>
            <person name="Robertson E.K."/>
            <person name="Larsson T."/>
            <person name="Maumus F."/>
            <person name="Osuna-Cruz C.M."/>
            <person name="Vancaester E."/>
            <person name="Stenow R."/>
            <person name="Vandepoele K."/>
            <person name="Ploug H."/>
            <person name="Bruchert V."/>
            <person name="Godhe A."/>
            <person name="Topel M."/>
        </authorList>
    </citation>
    <scope>NUCLEOTIDE SEQUENCE</scope>
    <source>
        <strain evidence="8">R05AC</strain>
    </source>
</reference>
<feature type="compositionally biased region" description="Acidic residues" evidence="7">
    <location>
        <begin position="284"/>
        <end position="294"/>
    </location>
</feature>
<feature type="compositionally biased region" description="Basic residues" evidence="7">
    <location>
        <begin position="500"/>
        <end position="515"/>
    </location>
</feature>